<dbReference type="PROSITE" id="PS00092">
    <property type="entry name" value="N6_MTASE"/>
    <property type="match status" value="1"/>
</dbReference>
<dbReference type="STRING" id="183.GCA_002009735_02102"/>
<dbReference type="PRINTS" id="PR00508">
    <property type="entry name" value="S21N4MTFRASE"/>
</dbReference>
<keyword evidence="2 6" id="KW-0489">Methyltransferase</keyword>
<evidence type="ECO:0000256" key="3">
    <source>
        <dbReference type="ARBA" id="ARBA00022679"/>
    </source>
</evidence>
<dbReference type="Pfam" id="PF01555">
    <property type="entry name" value="N6_N4_Mtase"/>
    <property type="match status" value="1"/>
</dbReference>
<dbReference type="PANTHER" id="PTHR13370:SF3">
    <property type="entry name" value="TRNA (GUANINE(10)-N2)-METHYLTRANSFERASE HOMOLOG"/>
    <property type="match status" value="1"/>
</dbReference>
<keyword evidence="3" id="KW-0808">Transferase</keyword>
<reference evidence="6 7" key="1">
    <citation type="submission" date="2011-10" db="EMBL/GenBank/DDBJ databases">
        <title>The Improved High-Quality Draft genome of Leptonema illini DSM 21528.</title>
        <authorList>
            <consortium name="US DOE Joint Genome Institute (JGI-PGF)"/>
            <person name="Lucas S."/>
            <person name="Copeland A."/>
            <person name="Lapidus A."/>
            <person name="Glavina del Rio T."/>
            <person name="Dalin E."/>
            <person name="Tice H."/>
            <person name="Bruce D."/>
            <person name="Goodwin L."/>
            <person name="Pitluck S."/>
            <person name="Peters L."/>
            <person name="Mikhailova N."/>
            <person name="Held B."/>
            <person name="Kyrpides N."/>
            <person name="Mavromatis K."/>
            <person name="Ivanova N."/>
            <person name="Markowitz V."/>
            <person name="Cheng J.-F."/>
            <person name="Hugenholtz P."/>
            <person name="Woyke T."/>
            <person name="Wu D."/>
            <person name="Gronow S."/>
            <person name="Wellnitz S."/>
            <person name="Brambilla E.-M."/>
            <person name="Klenk H.-P."/>
            <person name="Eisen J.A."/>
        </authorList>
    </citation>
    <scope>NUCLEOTIDE SEQUENCE [LARGE SCALE GENOMIC DNA]</scope>
    <source>
        <strain evidence="6 7">DSM 21528</strain>
    </source>
</reference>
<evidence type="ECO:0000256" key="4">
    <source>
        <dbReference type="RuleBase" id="RU362026"/>
    </source>
</evidence>
<dbReference type="InterPro" id="IPR001091">
    <property type="entry name" value="RM_Methyltransferase"/>
</dbReference>
<name>H2CL75_9LEPT</name>
<dbReference type="Gene3D" id="3.40.50.150">
    <property type="entry name" value="Vaccinia Virus protein VP39"/>
    <property type="match status" value="1"/>
</dbReference>
<evidence type="ECO:0000313" key="6">
    <source>
        <dbReference type="EMBL" id="EHQ08326.1"/>
    </source>
</evidence>
<dbReference type="InterPro" id="IPR029063">
    <property type="entry name" value="SAM-dependent_MTases_sf"/>
</dbReference>
<comment type="similarity">
    <text evidence="1 4">Belongs to the N(4)/N(6)-methyltransferase family.</text>
</comment>
<dbReference type="GO" id="GO:0009007">
    <property type="term" value="F:site-specific DNA-methyltransferase (adenine-specific) activity"/>
    <property type="evidence" value="ECO:0007669"/>
    <property type="project" value="TreeGrafter"/>
</dbReference>
<evidence type="ECO:0000313" key="7">
    <source>
        <dbReference type="Proteomes" id="UP000005737"/>
    </source>
</evidence>
<proteinExistence type="inferred from homology"/>
<keyword evidence="7" id="KW-1185">Reference proteome</keyword>
<dbReference type="RefSeq" id="WP_002774893.1">
    <property type="nucleotide sequence ID" value="NZ_JH597773.1"/>
</dbReference>
<organism evidence="6 7">
    <name type="scientific">Leptonema illini DSM 21528</name>
    <dbReference type="NCBI Taxonomy" id="929563"/>
    <lineage>
        <taxon>Bacteria</taxon>
        <taxon>Pseudomonadati</taxon>
        <taxon>Spirochaetota</taxon>
        <taxon>Spirochaetia</taxon>
        <taxon>Leptospirales</taxon>
        <taxon>Leptospiraceae</taxon>
        <taxon>Leptonema</taxon>
    </lineage>
</organism>
<dbReference type="AlphaFoldDB" id="H2CL75"/>
<dbReference type="GO" id="GO:0003677">
    <property type="term" value="F:DNA binding"/>
    <property type="evidence" value="ECO:0007669"/>
    <property type="project" value="InterPro"/>
</dbReference>
<protein>
    <recommendedName>
        <fullName evidence="4">Methyltransferase</fullName>
        <ecNumber evidence="4">2.1.1.-</ecNumber>
    </recommendedName>
</protein>
<dbReference type="GO" id="GO:0032259">
    <property type="term" value="P:methylation"/>
    <property type="evidence" value="ECO:0007669"/>
    <property type="project" value="UniProtKB-KW"/>
</dbReference>
<evidence type="ECO:0000256" key="2">
    <source>
        <dbReference type="ARBA" id="ARBA00022603"/>
    </source>
</evidence>
<dbReference type="HOGENOM" id="CLU_024927_3_0_12"/>
<dbReference type="REBASE" id="88678">
    <property type="entry name" value="M.Lil3055ORF3669P"/>
</dbReference>
<dbReference type="PANTHER" id="PTHR13370">
    <property type="entry name" value="RNA METHYLASE-RELATED"/>
    <property type="match status" value="1"/>
</dbReference>
<dbReference type="InterPro" id="IPR002052">
    <property type="entry name" value="DNA_methylase_N6_adenine_CS"/>
</dbReference>
<dbReference type="InterPro" id="IPR002941">
    <property type="entry name" value="DNA_methylase_N4/N6"/>
</dbReference>
<dbReference type="SUPFAM" id="SSF53335">
    <property type="entry name" value="S-adenosyl-L-methionine-dependent methyltransferases"/>
    <property type="match status" value="1"/>
</dbReference>
<feature type="domain" description="DNA methylase N-4/N-6" evidence="5">
    <location>
        <begin position="34"/>
        <end position="242"/>
    </location>
</feature>
<evidence type="ECO:0000256" key="1">
    <source>
        <dbReference type="ARBA" id="ARBA00006594"/>
    </source>
</evidence>
<evidence type="ECO:0000259" key="5">
    <source>
        <dbReference type="Pfam" id="PF01555"/>
    </source>
</evidence>
<gene>
    <name evidence="6" type="ORF">Lepil_3669</name>
</gene>
<dbReference type="GO" id="GO:0008170">
    <property type="term" value="F:N-methyltransferase activity"/>
    <property type="evidence" value="ECO:0007669"/>
    <property type="project" value="InterPro"/>
</dbReference>
<dbReference type="GO" id="GO:0005737">
    <property type="term" value="C:cytoplasm"/>
    <property type="evidence" value="ECO:0007669"/>
    <property type="project" value="TreeGrafter"/>
</dbReference>
<dbReference type="Proteomes" id="UP000005737">
    <property type="component" value="Unassembled WGS sequence"/>
</dbReference>
<dbReference type="EMBL" id="JH597773">
    <property type="protein sequence ID" value="EHQ08326.1"/>
    <property type="molecule type" value="Genomic_DNA"/>
</dbReference>
<dbReference type="EC" id="2.1.1.-" evidence="4"/>
<accession>H2CL75</accession>
<sequence length="251" mass="28479">MKTATFSPAFDSGGITLFHGDVKEILPTLADQTIDACITDPPYGVTAARFDQPLPLDWLWPQLNRLLRDDAPIVLFSQQPFTSDLVSSNRKQFRCEWIWNKHLVTGNLNANVRPMRKHENVVVFSRRKAKYHPQMSTGKPYRSKARQKTSENYRTWETQDVENPGTRFPTSIIDGIPRKVIPGGHPQQKPLEIMIYLIKTYSDPGDVILDFTCGSGTTLEAAARMGRRAIGIEREERFVEMAIGRLCGVFN</sequence>